<feature type="signal peptide" evidence="4">
    <location>
        <begin position="1"/>
        <end position="21"/>
    </location>
</feature>
<dbReference type="AlphaFoldDB" id="A0A1L9P013"/>
<dbReference type="OrthoDB" id="9814760at2"/>
<keyword evidence="7" id="KW-1185">Reference proteome</keyword>
<dbReference type="STRING" id="696762.PFRI_09070"/>
<dbReference type="InterPro" id="IPR000073">
    <property type="entry name" value="AB_hydrolase_1"/>
</dbReference>
<evidence type="ECO:0000256" key="2">
    <source>
        <dbReference type="ARBA" id="ARBA00022963"/>
    </source>
</evidence>
<dbReference type="GO" id="GO:0003847">
    <property type="term" value="F:1-alkyl-2-acetylglycerophosphocholine esterase activity"/>
    <property type="evidence" value="ECO:0007669"/>
    <property type="project" value="TreeGrafter"/>
</dbReference>
<feature type="chain" id="PRO_5012069600" evidence="4">
    <location>
        <begin position="22"/>
        <end position="344"/>
    </location>
</feature>
<dbReference type="RefSeq" id="WP_072629558.1">
    <property type="nucleotide sequence ID" value="NZ_MLCB01000079.1"/>
</dbReference>
<accession>A0A1L9P013</accession>
<dbReference type="InterPro" id="IPR016986">
    <property type="entry name" value="UCP031982_abhydr"/>
</dbReference>
<dbReference type="PANTHER" id="PTHR10272:SF0">
    <property type="entry name" value="PLATELET-ACTIVATING FACTOR ACETYLHYDROLASE"/>
    <property type="match status" value="1"/>
</dbReference>
<dbReference type="Pfam" id="PF12697">
    <property type="entry name" value="Abhydrolase_6"/>
    <property type="match status" value="1"/>
</dbReference>
<evidence type="ECO:0000259" key="5">
    <source>
        <dbReference type="Pfam" id="PF12697"/>
    </source>
</evidence>
<keyword evidence="2" id="KW-0442">Lipid degradation</keyword>
<dbReference type="EMBL" id="MLCB01000079">
    <property type="protein sequence ID" value="OJI94875.1"/>
    <property type="molecule type" value="Genomic_DNA"/>
</dbReference>
<dbReference type="SUPFAM" id="SSF53474">
    <property type="entry name" value="alpha/beta-Hydrolases"/>
    <property type="match status" value="1"/>
</dbReference>
<feature type="domain" description="AB hydrolase-1" evidence="5">
    <location>
        <begin position="84"/>
        <end position="219"/>
    </location>
</feature>
<keyword evidence="4" id="KW-0732">Signal</keyword>
<name>A0A1L9P013_9RHOB</name>
<organism evidence="6 7">
    <name type="scientific">Planktotalea frisia</name>
    <dbReference type="NCBI Taxonomy" id="696762"/>
    <lineage>
        <taxon>Bacteria</taxon>
        <taxon>Pseudomonadati</taxon>
        <taxon>Pseudomonadota</taxon>
        <taxon>Alphaproteobacteria</taxon>
        <taxon>Rhodobacterales</taxon>
        <taxon>Paracoccaceae</taxon>
        <taxon>Planktotalea</taxon>
    </lineage>
</organism>
<gene>
    <name evidence="6" type="ORF">PFRI_09070</name>
</gene>
<protein>
    <submittedName>
        <fullName evidence="6">Alpha/beta hydrolase family protein</fullName>
    </submittedName>
</protein>
<dbReference type="GO" id="GO:0016042">
    <property type="term" value="P:lipid catabolic process"/>
    <property type="evidence" value="ECO:0007669"/>
    <property type="project" value="UniProtKB-KW"/>
</dbReference>
<evidence type="ECO:0000256" key="1">
    <source>
        <dbReference type="ARBA" id="ARBA00022801"/>
    </source>
</evidence>
<evidence type="ECO:0000256" key="3">
    <source>
        <dbReference type="ARBA" id="ARBA00023098"/>
    </source>
</evidence>
<comment type="caution">
    <text evidence="6">The sequence shown here is derived from an EMBL/GenBank/DDBJ whole genome shotgun (WGS) entry which is preliminary data.</text>
</comment>
<keyword evidence="1 6" id="KW-0378">Hydrolase</keyword>
<keyword evidence="3" id="KW-0443">Lipid metabolism</keyword>
<dbReference type="PIRSF" id="PIRSF031982">
    <property type="entry name" value="UCP031982_abhydr"/>
    <property type="match status" value="1"/>
</dbReference>
<dbReference type="PANTHER" id="PTHR10272">
    <property type="entry name" value="PLATELET-ACTIVATING FACTOR ACETYLHYDROLASE"/>
    <property type="match status" value="1"/>
</dbReference>
<evidence type="ECO:0000313" key="6">
    <source>
        <dbReference type="EMBL" id="OJI94875.1"/>
    </source>
</evidence>
<dbReference type="Proteomes" id="UP000184514">
    <property type="component" value="Unassembled WGS sequence"/>
</dbReference>
<dbReference type="InterPro" id="IPR029058">
    <property type="entry name" value="AB_hydrolase_fold"/>
</dbReference>
<dbReference type="Gene3D" id="3.40.50.1820">
    <property type="entry name" value="alpha/beta hydrolase"/>
    <property type="match status" value="1"/>
</dbReference>
<proteinExistence type="predicted"/>
<sequence>MKRLLHILSLGMLIAAGQAHADDTVMGWQKFKVSDAQTERPVSGLIWYPAHDDTRVTRIQSNGVWVGVDAAKKATPLAGTHPLVVLSHGMYGNERNQNWLAEALVSQGYIVASLSHPGTSTWLRDPDDARQLWERPRDVSRVITHLLDDKTFAPLIDPERIFMGGHSLGGWTAVWLAGGRYDGAKVKADCAADPNDLICSIGDMWNIAKTPEDVQAMEQDLSDSRIKAIAVFDLGGTQTFAFDTLAAVQTPLLVVGAPKPSMGSLDLNRESRALVAALPKATTRYIEPTSLTHFDFLGVCTERGVDILEDEVTGDGELCEGGTDERIADHALIANAVIDFFANP</sequence>
<evidence type="ECO:0000313" key="7">
    <source>
        <dbReference type="Proteomes" id="UP000184514"/>
    </source>
</evidence>
<reference evidence="6 7" key="1">
    <citation type="submission" date="2016-10" db="EMBL/GenBank/DDBJ databases">
        <title>Genome sequence of Planktotalea frisia SH6-1.</title>
        <authorList>
            <person name="Poehlein A."/>
            <person name="Bakenhus I."/>
            <person name="Voget S."/>
            <person name="Brinkhoff T."/>
            <person name="Simon M."/>
        </authorList>
    </citation>
    <scope>NUCLEOTIDE SEQUENCE [LARGE SCALE GENOMIC DNA]</scope>
    <source>
        <strain evidence="6 7">SH6-1</strain>
    </source>
</reference>
<evidence type="ECO:0000256" key="4">
    <source>
        <dbReference type="SAM" id="SignalP"/>
    </source>
</evidence>